<feature type="coiled-coil region" evidence="1">
    <location>
        <begin position="78"/>
        <end position="112"/>
    </location>
</feature>
<gene>
    <name evidence="2" type="ORF">EVAR_48707_1</name>
</gene>
<dbReference type="OrthoDB" id="10044505at2759"/>
<evidence type="ECO:0000313" key="2">
    <source>
        <dbReference type="EMBL" id="GBP60903.1"/>
    </source>
</evidence>
<comment type="caution">
    <text evidence="2">The sequence shown here is derived from an EMBL/GenBank/DDBJ whole genome shotgun (WGS) entry which is preliminary data.</text>
</comment>
<sequence>MRSVIEKYCKKKLQLQETQKKWKKACLDYSDALKKVYNLENDLQSHKQHVERLTKINGELQQSYEYAETAKLAFKAHVVQLQVLMKNHEQRIENLKSENKAASDKDIKLQQEYNKKLLASEHQNKQLLHHIQIFRNLIIENKRPNKQQKKILKKYEKSQDLSDTSDFNDNENHVESDIDISDVLRDKHKELSMAAEKVKETRLTMAVRIATGAVAHIGGNEGFAIGCRLRHNFPRNIGRRFLPYKAMYLFPGRVLGRCRVQPESVARSLTHRPCMRYKR</sequence>
<name>A0A4C1XCH3_EUMVA</name>
<protein>
    <submittedName>
        <fullName evidence="2">Uncharacterized protein</fullName>
    </submittedName>
</protein>
<accession>A0A4C1XCH3</accession>
<reference evidence="2 3" key="1">
    <citation type="journal article" date="2019" name="Commun. Biol.">
        <title>The bagworm genome reveals a unique fibroin gene that provides high tensile strength.</title>
        <authorList>
            <person name="Kono N."/>
            <person name="Nakamura H."/>
            <person name="Ohtoshi R."/>
            <person name="Tomita M."/>
            <person name="Numata K."/>
            <person name="Arakawa K."/>
        </authorList>
    </citation>
    <scope>NUCLEOTIDE SEQUENCE [LARGE SCALE GENOMIC DNA]</scope>
</reference>
<keyword evidence="3" id="KW-1185">Reference proteome</keyword>
<evidence type="ECO:0000256" key="1">
    <source>
        <dbReference type="SAM" id="Coils"/>
    </source>
</evidence>
<evidence type="ECO:0000313" key="3">
    <source>
        <dbReference type="Proteomes" id="UP000299102"/>
    </source>
</evidence>
<dbReference type="EMBL" id="BGZK01000799">
    <property type="protein sequence ID" value="GBP60903.1"/>
    <property type="molecule type" value="Genomic_DNA"/>
</dbReference>
<keyword evidence="1" id="KW-0175">Coiled coil</keyword>
<dbReference type="AlphaFoldDB" id="A0A4C1XCH3"/>
<proteinExistence type="predicted"/>
<organism evidence="2 3">
    <name type="scientific">Eumeta variegata</name>
    <name type="common">Bagworm moth</name>
    <name type="synonym">Eumeta japonica</name>
    <dbReference type="NCBI Taxonomy" id="151549"/>
    <lineage>
        <taxon>Eukaryota</taxon>
        <taxon>Metazoa</taxon>
        <taxon>Ecdysozoa</taxon>
        <taxon>Arthropoda</taxon>
        <taxon>Hexapoda</taxon>
        <taxon>Insecta</taxon>
        <taxon>Pterygota</taxon>
        <taxon>Neoptera</taxon>
        <taxon>Endopterygota</taxon>
        <taxon>Lepidoptera</taxon>
        <taxon>Glossata</taxon>
        <taxon>Ditrysia</taxon>
        <taxon>Tineoidea</taxon>
        <taxon>Psychidae</taxon>
        <taxon>Oiketicinae</taxon>
        <taxon>Eumeta</taxon>
    </lineage>
</organism>
<dbReference type="Proteomes" id="UP000299102">
    <property type="component" value="Unassembled WGS sequence"/>
</dbReference>